<dbReference type="PROSITE" id="PS50175">
    <property type="entry name" value="ASP_PROT_RETROV"/>
    <property type="match status" value="1"/>
</dbReference>
<feature type="compositionally biased region" description="Polar residues" evidence="4">
    <location>
        <begin position="15"/>
        <end position="29"/>
    </location>
</feature>
<dbReference type="GO" id="GO:0003676">
    <property type="term" value="F:nucleic acid binding"/>
    <property type="evidence" value="ECO:0007669"/>
    <property type="project" value="InterPro"/>
</dbReference>
<feature type="region of interest" description="Disordered" evidence="4">
    <location>
        <begin position="289"/>
        <end position="309"/>
    </location>
</feature>
<evidence type="ECO:0000256" key="4">
    <source>
        <dbReference type="SAM" id="MobiDB-lite"/>
    </source>
</evidence>
<dbReference type="SUPFAM" id="SSF50630">
    <property type="entry name" value="Acid proteases"/>
    <property type="match status" value="1"/>
</dbReference>
<evidence type="ECO:0000313" key="9">
    <source>
        <dbReference type="Proteomes" id="UP000054776"/>
    </source>
</evidence>
<evidence type="ECO:0000256" key="3">
    <source>
        <dbReference type="PROSITE-ProRule" id="PRU00047"/>
    </source>
</evidence>
<dbReference type="InterPro" id="IPR041588">
    <property type="entry name" value="Integrase_H2C2"/>
</dbReference>
<dbReference type="InterPro" id="IPR036397">
    <property type="entry name" value="RNaseH_sf"/>
</dbReference>
<dbReference type="Pfam" id="PF00665">
    <property type="entry name" value="rve"/>
    <property type="match status" value="1"/>
</dbReference>
<dbReference type="GO" id="GO:0008270">
    <property type="term" value="F:zinc ion binding"/>
    <property type="evidence" value="ECO:0007669"/>
    <property type="project" value="UniProtKB-KW"/>
</dbReference>
<evidence type="ECO:0000259" key="5">
    <source>
        <dbReference type="PROSITE" id="PS50158"/>
    </source>
</evidence>
<dbReference type="GO" id="GO:0015074">
    <property type="term" value="P:DNA integration"/>
    <property type="evidence" value="ECO:0007669"/>
    <property type="project" value="InterPro"/>
</dbReference>
<proteinExistence type="predicted"/>
<dbReference type="Gene3D" id="4.10.60.10">
    <property type="entry name" value="Zinc finger, CCHC-type"/>
    <property type="match status" value="1"/>
</dbReference>
<keyword evidence="2" id="KW-0378">Hydrolase</keyword>
<dbReference type="PANTHER" id="PTHR37984:SF15">
    <property type="entry name" value="INTEGRASE CATALYTIC DOMAIN-CONTAINING PROTEIN"/>
    <property type="match status" value="1"/>
</dbReference>
<feature type="region of interest" description="Disordered" evidence="4">
    <location>
        <begin position="218"/>
        <end position="240"/>
    </location>
</feature>
<dbReference type="EC" id="2.7.7.49" evidence="1"/>
<dbReference type="InterPro" id="IPR001995">
    <property type="entry name" value="Peptidase_A2_cat"/>
</dbReference>
<dbReference type="SUPFAM" id="SSF57756">
    <property type="entry name" value="Retrovirus zinc finger-like domains"/>
    <property type="match status" value="1"/>
</dbReference>
<dbReference type="Pfam" id="PF00098">
    <property type="entry name" value="zf-CCHC"/>
    <property type="match status" value="1"/>
</dbReference>
<keyword evidence="3" id="KW-0862">Zinc</keyword>
<dbReference type="SUPFAM" id="SSF53098">
    <property type="entry name" value="Ribonuclease H-like"/>
    <property type="match status" value="1"/>
</dbReference>
<sequence>MPSGKRESERKGNPPVNTGPSPNSDEHANNTVEEVNELVQGSDSLHWGPLRELTPSVYRGAYYCPPPAFRPEMDSVEWLERLEDFLCISRVPPPDHGMVARYLLSDPVRRELYPAGQARENSFEEFKKRLLGVYGPEESTGQLIERFHALHRREDQTIEQYAQEVAEVGRRAGVSERDLVARFAGGITSKEAYLAIRMQEPTTLTEARRLVSKVMRSEEDFHQRRQTHTGNPKPEKTKATQSIDNLIREVRKISLKLDKQEPTAVRPARRRDGCFNCGGLGHLRRDCPHERRRKQRLPTGTQGGEPGNRRVLPIAELQAGDTPCVNGKLNRTRVSLLLDTGAVVSVIPESLWQIASGGEPLESSPAEVRVGAISLDAANPIRQWQESDTELQQVREWIVRKAWPQAVPEGSRLLKSLWSQRDRVVLREGTICRVWEALDTGETRLLQVIPRQRISEILAAIHNRQSGAHLGVAKTLAKVRQRYYWPQQREDVKDWCRACQTCAARAAPPRKLQAPMQLQPVSHPFQRVGMDIVGPLEETQSGNRYILVVCDYFSKWPEAFALPNAEARTVATALVNGIFCRYGAPETIHSDQGRNFESELVKEVCQLFGVTKTRATAYHPQSVGMVKRMNRTLLDLLAKASIDHPDDWDAHLDRVLFAYRSSVHHTTGATPSRVVFGRELRLPVDLVYGLPRDMPEQSVGEYTQRLRHDLDQLYEEVRGRLAESSGPRSFGETGKPLDLCMNRATGFGCKSRRRPNLGLTETD</sequence>
<evidence type="ECO:0000259" key="6">
    <source>
        <dbReference type="PROSITE" id="PS50175"/>
    </source>
</evidence>
<dbReference type="Gene3D" id="3.30.420.10">
    <property type="entry name" value="Ribonuclease H-like superfamily/Ribonuclease H"/>
    <property type="match status" value="1"/>
</dbReference>
<dbReference type="PROSITE" id="PS50994">
    <property type="entry name" value="INTEGRASE"/>
    <property type="match status" value="1"/>
</dbReference>
<dbReference type="GO" id="GO:0019899">
    <property type="term" value="F:enzyme binding"/>
    <property type="evidence" value="ECO:0007669"/>
    <property type="project" value="UniProtKB-ARBA"/>
</dbReference>
<dbReference type="InterPro" id="IPR001878">
    <property type="entry name" value="Znf_CCHC"/>
</dbReference>
<dbReference type="GO" id="GO:0004190">
    <property type="term" value="F:aspartic-type endopeptidase activity"/>
    <property type="evidence" value="ECO:0007669"/>
    <property type="project" value="InterPro"/>
</dbReference>
<dbReference type="InterPro" id="IPR021109">
    <property type="entry name" value="Peptidase_aspartic_dom_sf"/>
</dbReference>
<keyword evidence="3" id="KW-0479">Metal-binding</keyword>
<keyword evidence="3" id="KW-0863">Zinc-finger</keyword>
<dbReference type="GO" id="GO:0003964">
    <property type="term" value="F:RNA-directed DNA polymerase activity"/>
    <property type="evidence" value="ECO:0007669"/>
    <property type="project" value="UniProtKB-EC"/>
</dbReference>
<feature type="domain" description="CCHC-type" evidence="5">
    <location>
        <begin position="274"/>
        <end position="288"/>
    </location>
</feature>
<evidence type="ECO:0000256" key="1">
    <source>
        <dbReference type="ARBA" id="ARBA00012493"/>
    </source>
</evidence>
<feature type="domain" description="Integrase catalytic" evidence="7">
    <location>
        <begin position="516"/>
        <end position="679"/>
    </location>
</feature>
<gene>
    <name evidence="8" type="primary">POL</name>
    <name evidence="8" type="ORF">T01_22</name>
</gene>
<evidence type="ECO:0000256" key="2">
    <source>
        <dbReference type="ARBA" id="ARBA00022801"/>
    </source>
</evidence>
<dbReference type="SMART" id="SM00343">
    <property type="entry name" value="ZnF_C2HC"/>
    <property type="match status" value="1"/>
</dbReference>
<dbReference type="Proteomes" id="UP000054776">
    <property type="component" value="Unassembled WGS sequence"/>
</dbReference>
<dbReference type="Pfam" id="PF17921">
    <property type="entry name" value="Integrase_H2C2"/>
    <property type="match status" value="1"/>
</dbReference>
<dbReference type="InterPro" id="IPR050951">
    <property type="entry name" value="Retrovirus_Pol_polyprotein"/>
</dbReference>
<dbReference type="InParanoid" id="A0A0V1BEN0"/>
<dbReference type="FunFam" id="3.30.420.10:FF:000032">
    <property type="entry name" value="Retrovirus-related Pol polyprotein from transposon 297-like Protein"/>
    <property type="match status" value="1"/>
</dbReference>
<evidence type="ECO:0000313" key="8">
    <source>
        <dbReference type="EMBL" id="KRY35401.1"/>
    </source>
</evidence>
<feature type="region of interest" description="Disordered" evidence="4">
    <location>
        <begin position="1"/>
        <end position="29"/>
    </location>
</feature>
<evidence type="ECO:0000259" key="7">
    <source>
        <dbReference type="PROSITE" id="PS50994"/>
    </source>
</evidence>
<dbReference type="EMBL" id="JYDH01000054">
    <property type="protein sequence ID" value="KRY35401.1"/>
    <property type="molecule type" value="Genomic_DNA"/>
</dbReference>
<dbReference type="GO" id="GO:0004519">
    <property type="term" value="F:endonuclease activity"/>
    <property type="evidence" value="ECO:0007669"/>
    <property type="project" value="UniProtKB-KW"/>
</dbReference>
<feature type="compositionally biased region" description="Basic and acidic residues" evidence="4">
    <location>
        <begin position="1"/>
        <end position="12"/>
    </location>
</feature>
<keyword evidence="9" id="KW-1185">Reference proteome</keyword>
<accession>A0A0V1BEN0</accession>
<dbReference type="STRING" id="6334.A0A0V1BEN0"/>
<feature type="domain" description="Peptidase A2" evidence="6">
    <location>
        <begin position="334"/>
        <end position="374"/>
    </location>
</feature>
<protein>
    <recommendedName>
        <fullName evidence="1">RNA-directed DNA polymerase</fullName>
        <ecNumber evidence="1">2.7.7.49</ecNumber>
    </recommendedName>
</protein>
<dbReference type="Pfam" id="PF03732">
    <property type="entry name" value="Retrotrans_gag"/>
    <property type="match status" value="1"/>
</dbReference>
<dbReference type="PROSITE" id="PS50158">
    <property type="entry name" value="ZF_CCHC"/>
    <property type="match status" value="1"/>
</dbReference>
<dbReference type="InterPro" id="IPR005162">
    <property type="entry name" value="Retrotrans_gag_dom"/>
</dbReference>
<dbReference type="OrthoDB" id="5832112at2759"/>
<dbReference type="GO" id="GO:0006508">
    <property type="term" value="P:proteolysis"/>
    <property type="evidence" value="ECO:0007669"/>
    <property type="project" value="InterPro"/>
</dbReference>
<dbReference type="InterPro" id="IPR001584">
    <property type="entry name" value="Integrase_cat-core"/>
</dbReference>
<organism evidence="8 9">
    <name type="scientific">Trichinella spiralis</name>
    <name type="common">Trichina worm</name>
    <dbReference type="NCBI Taxonomy" id="6334"/>
    <lineage>
        <taxon>Eukaryota</taxon>
        <taxon>Metazoa</taxon>
        <taxon>Ecdysozoa</taxon>
        <taxon>Nematoda</taxon>
        <taxon>Enoplea</taxon>
        <taxon>Dorylaimia</taxon>
        <taxon>Trichinellida</taxon>
        <taxon>Trichinellidae</taxon>
        <taxon>Trichinella</taxon>
    </lineage>
</organism>
<dbReference type="Gene3D" id="1.10.340.70">
    <property type="match status" value="1"/>
</dbReference>
<dbReference type="InterPro" id="IPR012337">
    <property type="entry name" value="RNaseH-like_sf"/>
</dbReference>
<dbReference type="FunFam" id="1.10.340.70:FF:000001">
    <property type="entry name" value="Retrovirus-related Pol polyprotein from transposon gypsy-like Protein"/>
    <property type="match status" value="1"/>
</dbReference>
<dbReference type="PANTHER" id="PTHR37984">
    <property type="entry name" value="PROTEIN CBG26694"/>
    <property type="match status" value="1"/>
</dbReference>
<name>A0A0V1BEN0_TRISP</name>
<dbReference type="AlphaFoldDB" id="A0A0V1BEN0"/>
<comment type="caution">
    <text evidence="8">The sequence shown here is derived from an EMBL/GenBank/DDBJ whole genome shotgun (WGS) entry which is preliminary data.</text>
</comment>
<dbReference type="InterPro" id="IPR036875">
    <property type="entry name" value="Znf_CCHC_sf"/>
</dbReference>
<reference evidence="8 9" key="1">
    <citation type="submission" date="2015-01" db="EMBL/GenBank/DDBJ databases">
        <title>Evolution of Trichinella species and genotypes.</title>
        <authorList>
            <person name="Korhonen P.K."/>
            <person name="Edoardo P."/>
            <person name="Giuseppe L.R."/>
            <person name="Gasser R.B."/>
        </authorList>
    </citation>
    <scope>NUCLEOTIDE SEQUENCE [LARGE SCALE GENOMIC DNA]</scope>
    <source>
        <strain evidence="8">ISS3</strain>
    </source>
</reference>